<proteinExistence type="inferred from homology"/>
<reference evidence="2 3" key="1">
    <citation type="submission" date="2017-09" db="EMBL/GenBank/DDBJ databases">
        <title>Complete Genome sequence of Lysobacter capsici KNU-15.</title>
        <authorList>
            <person name="Kim M.-C."/>
            <person name="Yi H."/>
            <person name="Lee D.-W."/>
            <person name="Shin J.-H."/>
        </authorList>
    </citation>
    <scope>NUCLEOTIDE SEQUENCE [LARGE SCALE GENOMIC DNA]</scope>
    <source>
        <strain evidence="2 3">KNU-15</strain>
    </source>
</reference>
<evidence type="ECO:0000256" key="1">
    <source>
        <dbReference type="ARBA" id="ARBA00010552"/>
    </source>
</evidence>
<organism evidence="2 3">
    <name type="scientific">Pseudomonas frederiksbergensis</name>
    <dbReference type="NCBI Taxonomy" id="104087"/>
    <lineage>
        <taxon>Bacteria</taxon>
        <taxon>Pseudomonadati</taxon>
        <taxon>Pseudomonadota</taxon>
        <taxon>Gammaproteobacteria</taxon>
        <taxon>Pseudomonadales</taxon>
        <taxon>Pseudomonadaceae</taxon>
        <taxon>Pseudomonas</taxon>
    </lineage>
</organism>
<dbReference type="PANTHER" id="PTHR11803">
    <property type="entry name" value="2-IMINOBUTANOATE/2-IMINOPROPANOATE DEAMINASE RIDA"/>
    <property type="match status" value="1"/>
</dbReference>
<dbReference type="GO" id="GO:0005829">
    <property type="term" value="C:cytosol"/>
    <property type="evidence" value="ECO:0007669"/>
    <property type="project" value="TreeGrafter"/>
</dbReference>
<dbReference type="AlphaFoldDB" id="A0AB33ECS8"/>
<dbReference type="GO" id="GO:0019239">
    <property type="term" value="F:deaminase activity"/>
    <property type="evidence" value="ECO:0007669"/>
    <property type="project" value="TreeGrafter"/>
</dbReference>
<dbReference type="Gene3D" id="3.30.1330.40">
    <property type="entry name" value="RutC-like"/>
    <property type="match status" value="1"/>
</dbReference>
<dbReference type="CDD" id="cd00448">
    <property type="entry name" value="YjgF_YER057c_UK114_family"/>
    <property type="match status" value="1"/>
</dbReference>
<sequence length="132" mass="14233">MKKIAITSPHVAEPAPGMWSNCIKVGETLYVSGLTSRGQDGKTIDGTDESEQAAIIFDKMKALLEAANAKMDDVVKMTIFVTDITRNTLVWDVRKRYFTGVFPACSLVEVSALATPAIKIEIEAVAIIGSAQ</sequence>
<protein>
    <submittedName>
        <fullName evidence="2">Enamine deaminase RidA</fullName>
    </submittedName>
</protein>
<dbReference type="InterPro" id="IPR035959">
    <property type="entry name" value="RutC-like_sf"/>
</dbReference>
<accession>A0AB33ECS8</accession>
<dbReference type="RefSeq" id="WP_096480480.1">
    <property type="nucleotide sequence ID" value="NZ_CP023466.1"/>
</dbReference>
<dbReference type="Proteomes" id="UP000218385">
    <property type="component" value="Chromosome"/>
</dbReference>
<gene>
    <name evidence="2" type="ORF">CNN82_17795</name>
</gene>
<evidence type="ECO:0000313" key="3">
    <source>
        <dbReference type="Proteomes" id="UP000218385"/>
    </source>
</evidence>
<comment type="similarity">
    <text evidence="1">Belongs to the RutC family.</text>
</comment>
<name>A0AB33ECS8_9PSED</name>
<dbReference type="SUPFAM" id="SSF55298">
    <property type="entry name" value="YjgF-like"/>
    <property type="match status" value="1"/>
</dbReference>
<dbReference type="Pfam" id="PF01042">
    <property type="entry name" value="Ribonuc_L-PSP"/>
    <property type="match status" value="1"/>
</dbReference>
<dbReference type="EMBL" id="CP023466">
    <property type="protein sequence ID" value="ATE78192.1"/>
    <property type="molecule type" value="Genomic_DNA"/>
</dbReference>
<evidence type="ECO:0000313" key="2">
    <source>
        <dbReference type="EMBL" id="ATE78192.1"/>
    </source>
</evidence>
<dbReference type="PANTHER" id="PTHR11803:SF58">
    <property type="entry name" value="PROTEIN HMF1-RELATED"/>
    <property type="match status" value="1"/>
</dbReference>
<dbReference type="InterPro" id="IPR006175">
    <property type="entry name" value="YjgF/YER057c/UK114"/>
</dbReference>